<dbReference type="RefSeq" id="WP_170154098.1">
    <property type="nucleotide sequence ID" value="NZ_BOMO01000167.1"/>
</dbReference>
<comment type="caution">
    <text evidence="2">The sequence shown here is derived from an EMBL/GenBank/DDBJ whole genome shotgun (WGS) entry which is preliminary data.</text>
</comment>
<feature type="transmembrane region" description="Helical" evidence="1">
    <location>
        <begin position="64"/>
        <end position="92"/>
    </location>
</feature>
<sequence length="170" mass="18415">MGVAAGAVLVSLAGYPASAVGVPGDGWSNLDPPSLFALALATAQIGVFLLVRDRLAAWLRRPSVWAPVAVLNLAAMTVFCWHQGALLLVSFAGLPAGRLPGLLTEPVGAWPLYRLLWLPVFALALAGLCTIFHRWERTAPNRAERRGLVAPALRRVSGQRPCRWRRPPRR</sequence>
<dbReference type="AlphaFoldDB" id="A0A2T0K367"/>
<proteinExistence type="predicted"/>
<keyword evidence="1" id="KW-0812">Transmembrane</keyword>
<dbReference type="Proteomes" id="UP000239415">
    <property type="component" value="Unassembled WGS sequence"/>
</dbReference>
<dbReference type="EMBL" id="PVMZ01000017">
    <property type="protein sequence ID" value="PRX17053.1"/>
    <property type="molecule type" value="Genomic_DNA"/>
</dbReference>
<name>A0A2T0K367_9ACTN</name>
<evidence type="ECO:0000313" key="3">
    <source>
        <dbReference type="Proteomes" id="UP000239415"/>
    </source>
</evidence>
<keyword evidence="1" id="KW-1133">Transmembrane helix</keyword>
<organism evidence="2 3">
    <name type="scientific">Actinoplanes italicus</name>
    <dbReference type="NCBI Taxonomy" id="113567"/>
    <lineage>
        <taxon>Bacteria</taxon>
        <taxon>Bacillati</taxon>
        <taxon>Actinomycetota</taxon>
        <taxon>Actinomycetes</taxon>
        <taxon>Micromonosporales</taxon>
        <taxon>Micromonosporaceae</taxon>
        <taxon>Actinoplanes</taxon>
    </lineage>
</organism>
<gene>
    <name evidence="2" type="ORF">CLV67_117110</name>
</gene>
<feature type="transmembrane region" description="Helical" evidence="1">
    <location>
        <begin position="112"/>
        <end position="132"/>
    </location>
</feature>
<evidence type="ECO:0000256" key="1">
    <source>
        <dbReference type="SAM" id="Phobius"/>
    </source>
</evidence>
<evidence type="ECO:0008006" key="4">
    <source>
        <dbReference type="Google" id="ProtNLM"/>
    </source>
</evidence>
<feature type="transmembrane region" description="Helical" evidence="1">
    <location>
        <begin position="35"/>
        <end position="52"/>
    </location>
</feature>
<evidence type="ECO:0000313" key="2">
    <source>
        <dbReference type="EMBL" id="PRX17053.1"/>
    </source>
</evidence>
<keyword evidence="3" id="KW-1185">Reference proteome</keyword>
<accession>A0A2T0K367</accession>
<reference evidence="2 3" key="1">
    <citation type="submission" date="2018-03" db="EMBL/GenBank/DDBJ databases">
        <title>Genomic Encyclopedia of Archaeal and Bacterial Type Strains, Phase II (KMG-II): from individual species to whole genera.</title>
        <authorList>
            <person name="Goeker M."/>
        </authorList>
    </citation>
    <scope>NUCLEOTIDE SEQUENCE [LARGE SCALE GENOMIC DNA]</scope>
    <source>
        <strain evidence="2 3">DSM 43146</strain>
    </source>
</reference>
<keyword evidence="1" id="KW-0472">Membrane</keyword>
<protein>
    <recommendedName>
        <fullName evidence="4">Acyltransferase-like protein</fullName>
    </recommendedName>
</protein>